<keyword evidence="16" id="KW-1133">Transmembrane helix</keyword>
<feature type="transmembrane region" description="Helical" evidence="16">
    <location>
        <begin position="72"/>
        <end position="91"/>
    </location>
</feature>
<keyword evidence="13" id="KW-0411">Iron-sulfur</keyword>
<comment type="cofactor">
    <cofactor evidence="2">
        <name>[4Fe-4S] cluster</name>
        <dbReference type="ChEBI" id="CHEBI:49883"/>
    </cofactor>
</comment>
<evidence type="ECO:0000256" key="13">
    <source>
        <dbReference type="ARBA" id="ARBA00023014"/>
    </source>
</evidence>
<evidence type="ECO:0000256" key="5">
    <source>
        <dbReference type="ARBA" id="ARBA00017322"/>
    </source>
</evidence>
<comment type="function">
    <text evidence="14">Member of the two-component regulatory system NreB/NreC involved in the control of dissimilatory nitrate/nitrite reduction in response to oxygen. NreB functions as a direct oxygen sensor histidine kinase which is autophosphorylated, in the absence of oxygen, probably at the conserved histidine residue, and transfers its phosphate group probably to a conserved aspartate residue of NreC. NreB/NreC activates the expression of the nitrate (narGHJI) and nitrite (nir) reductase operons, as well as the putative nitrate transporter gene narT.</text>
</comment>
<dbReference type="AlphaFoldDB" id="A0A853CXX7"/>
<proteinExistence type="predicted"/>
<evidence type="ECO:0000256" key="11">
    <source>
        <dbReference type="ARBA" id="ARBA00023004"/>
    </source>
</evidence>
<dbReference type="Pfam" id="PF02518">
    <property type="entry name" value="HATPase_c"/>
    <property type="match status" value="1"/>
</dbReference>
<dbReference type="InterPro" id="IPR036890">
    <property type="entry name" value="HATPase_C_sf"/>
</dbReference>
<comment type="subcellular location">
    <subcellularLocation>
        <location evidence="3">Cytoplasm</location>
    </subcellularLocation>
</comment>
<comment type="catalytic activity">
    <reaction evidence="1">
        <text>ATP + protein L-histidine = ADP + protein N-phospho-L-histidine.</text>
        <dbReference type="EC" id="2.7.13.3"/>
    </reaction>
</comment>
<dbReference type="Gene3D" id="3.30.565.10">
    <property type="entry name" value="Histidine kinase-like ATPase, C-terminal domain"/>
    <property type="match status" value="1"/>
</dbReference>
<evidence type="ECO:0000256" key="16">
    <source>
        <dbReference type="SAM" id="Phobius"/>
    </source>
</evidence>
<dbReference type="InterPro" id="IPR017205">
    <property type="entry name" value="Sig_transdc_His_kinase_ChrS"/>
</dbReference>
<feature type="transmembrane region" description="Helical" evidence="16">
    <location>
        <begin position="40"/>
        <end position="60"/>
    </location>
</feature>
<evidence type="ECO:0000256" key="9">
    <source>
        <dbReference type="ARBA" id="ARBA00022723"/>
    </source>
</evidence>
<evidence type="ECO:0000256" key="6">
    <source>
        <dbReference type="ARBA" id="ARBA00022485"/>
    </source>
</evidence>
<evidence type="ECO:0000256" key="15">
    <source>
        <dbReference type="ARBA" id="ARBA00030800"/>
    </source>
</evidence>
<protein>
    <recommendedName>
        <fullName evidence="5">Oxygen sensor histidine kinase NreB</fullName>
        <ecNumber evidence="4">2.7.13.3</ecNumber>
    </recommendedName>
    <alternativeName>
        <fullName evidence="15">Nitrogen regulation protein B</fullName>
    </alternativeName>
</protein>
<name>A0A853CXX7_9MICO</name>
<sequence>MSHSALTPVFVGLRVGLHVLIAGLLVLVAVRLPALPPPAAVAGLVLVVLFAAVYVSSVFVRRVPEGRRRAAATVWVTALALIWVGLVILVPEAAYLSFPLFFLFLHLLPHRVGPVAVVLTTVVAILALGLHQGFSVAAVIGPLIGAGVAILLGLGYRALAQEAAEREAILAELLSTRDRLAETEREQGALAERARLAREIHDTVAQGLSSIQMLLHAAERADPDRPGIEHVRLARQTAAESLAETRAFIRELTPPALDAGLGEALRRLGEAQSTPGGLRVEVDAPPSLDLPMDLQTALLRIAQGAIANVRQHANAGRASLTVRADGGSTVLVIADDGAGFDPAAVATGPRGADSFGLRAIAERVAQLDGTLEVDSAPGRGTRLTVTVPTTRAGSDA</sequence>
<dbReference type="InterPro" id="IPR005467">
    <property type="entry name" value="His_kinase_dom"/>
</dbReference>
<dbReference type="PRINTS" id="PR00344">
    <property type="entry name" value="BCTRLSENSOR"/>
</dbReference>
<dbReference type="SUPFAM" id="SSF55874">
    <property type="entry name" value="ATPase domain of HSP90 chaperone/DNA topoisomerase II/histidine kinase"/>
    <property type="match status" value="1"/>
</dbReference>
<evidence type="ECO:0000256" key="3">
    <source>
        <dbReference type="ARBA" id="ARBA00004496"/>
    </source>
</evidence>
<evidence type="ECO:0000313" key="18">
    <source>
        <dbReference type="EMBL" id="NYJ25388.1"/>
    </source>
</evidence>
<feature type="domain" description="Histidine kinase" evidence="17">
    <location>
        <begin position="195"/>
        <end position="391"/>
    </location>
</feature>
<feature type="transmembrane region" description="Helical" evidence="16">
    <location>
        <begin position="111"/>
        <end position="130"/>
    </location>
</feature>
<keyword evidence="7" id="KW-0963">Cytoplasm</keyword>
<dbReference type="EC" id="2.7.13.3" evidence="4"/>
<dbReference type="PANTHER" id="PTHR24421">
    <property type="entry name" value="NITRATE/NITRITE SENSOR PROTEIN NARX-RELATED"/>
    <property type="match status" value="1"/>
</dbReference>
<dbReference type="Gene3D" id="1.20.5.1930">
    <property type="match status" value="1"/>
</dbReference>
<evidence type="ECO:0000256" key="7">
    <source>
        <dbReference type="ARBA" id="ARBA00022490"/>
    </source>
</evidence>
<evidence type="ECO:0000259" key="17">
    <source>
        <dbReference type="PROSITE" id="PS50109"/>
    </source>
</evidence>
<evidence type="ECO:0000256" key="2">
    <source>
        <dbReference type="ARBA" id="ARBA00001966"/>
    </source>
</evidence>
<dbReference type="GO" id="GO:0051539">
    <property type="term" value="F:4 iron, 4 sulfur cluster binding"/>
    <property type="evidence" value="ECO:0007669"/>
    <property type="project" value="UniProtKB-KW"/>
</dbReference>
<comment type="caution">
    <text evidence="18">The sequence shown here is derived from an EMBL/GenBank/DDBJ whole genome shotgun (WGS) entry which is preliminary data.</text>
</comment>
<dbReference type="GO" id="GO:0046872">
    <property type="term" value="F:metal ion binding"/>
    <property type="evidence" value="ECO:0007669"/>
    <property type="project" value="UniProtKB-KW"/>
</dbReference>
<keyword evidence="9" id="KW-0479">Metal-binding</keyword>
<keyword evidence="16" id="KW-0812">Transmembrane</keyword>
<keyword evidence="16" id="KW-0472">Membrane</keyword>
<dbReference type="Proteomes" id="UP000578352">
    <property type="component" value="Unassembled WGS sequence"/>
</dbReference>
<dbReference type="GO" id="GO:0016020">
    <property type="term" value="C:membrane"/>
    <property type="evidence" value="ECO:0007669"/>
    <property type="project" value="InterPro"/>
</dbReference>
<keyword evidence="12" id="KW-0902">Two-component regulatory system</keyword>
<dbReference type="InterPro" id="IPR050482">
    <property type="entry name" value="Sensor_HK_TwoCompSys"/>
</dbReference>
<gene>
    <name evidence="18" type="ORF">HNR13_003675</name>
</gene>
<dbReference type="PANTHER" id="PTHR24421:SF62">
    <property type="entry name" value="SENSORY TRANSDUCTION HISTIDINE KINASE"/>
    <property type="match status" value="1"/>
</dbReference>
<dbReference type="PIRSF" id="PIRSF037434">
    <property type="entry name" value="STHK_ChrS"/>
    <property type="match status" value="1"/>
</dbReference>
<reference evidence="18 19" key="1">
    <citation type="submission" date="2020-07" db="EMBL/GenBank/DDBJ databases">
        <title>Sequencing the genomes of 1000 actinobacteria strains.</title>
        <authorList>
            <person name="Klenk H.-P."/>
        </authorList>
    </citation>
    <scope>NUCLEOTIDE SEQUENCE [LARGE SCALE GENOMIC DNA]</scope>
    <source>
        <strain evidence="18 19">DSM 15165</strain>
    </source>
</reference>
<dbReference type="GO" id="GO:0000155">
    <property type="term" value="F:phosphorelay sensor kinase activity"/>
    <property type="evidence" value="ECO:0007669"/>
    <property type="project" value="InterPro"/>
</dbReference>
<dbReference type="InterPro" id="IPR003594">
    <property type="entry name" value="HATPase_dom"/>
</dbReference>
<evidence type="ECO:0000256" key="8">
    <source>
        <dbReference type="ARBA" id="ARBA00022679"/>
    </source>
</evidence>
<evidence type="ECO:0000313" key="19">
    <source>
        <dbReference type="Proteomes" id="UP000578352"/>
    </source>
</evidence>
<feature type="transmembrane region" description="Helical" evidence="16">
    <location>
        <begin position="12"/>
        <end position="34"/>
    </location>
</feature>
<feature type="transmembrane region" description="Helical" evidence="16">
    <location>
        <begin position="137"/>
        <end position="156"/>
    </location>
</feature>
<dbReference type="RefSeq" id="WP_179608086.1">
    <property type="nucleotide sequence ID" value="NZ_BAABEH010000001.1"/>
</dbReference>
<dbReference type="Pfam" id="PF07730">
    <property type="entry name" value="HisKA_3"/>
    <property type="match status" value="1"/>
</dbReference>
<evidence type="ECO:0000256" key="4">
    <source>
        <dbReference type="ARBA" id="ARBA00012438"/>
    </source>
</evidence>
<evidence type="ECO:0000256" key="10">
    <source>
        <dbReference type="ARBA" id="ARBA00022777"/>
    </source>
</evidence>
<dbReference type="GO" id="GO:0005737">
    <property type="term" value="C:cytoplasm"/>
    <property type="evidence" value="ECO:0007669"/>
    <property type="project" value="UniProtKB-SubCell"/>
</dbReference>
<keyword evidence="6" id="KW-0004">4Fe-4S</keyword>
<dbReference type="SMART" id="SM00387">
    <property type="entry name" value="HATPase_c"/>
    <property type="match status" value="1"/>
</dbReference>
<dbReference type="CDD" id="cd16917">
    <property type="entry name" value="HATPase_UhpB-NarQ-NarX-like"/>
    <property type="match status" value="1"/>
</dbReference>
<keyword evidence="11" id="KW-0408">Iron</keyword>
<dbReference type="InterPro" id="IPR011712">
    <property type="entry name" value="Sig_transdc_His_kin_sub3_dim/P"/>
</dbReference>
<evidence type="ECO:0000256" key="12">
    <source>
        <dbReference type="ARBA" id="ARBA00023012"/>
    </source>
</evidence>
<dbReference type="EMBL" id="JACCFL010000001">
    <property type="protein sequence ID" value="NYJ25388.1"/>
    <property type="molecule type" value="Genomic_DNA"/>
</dbReference>
<dbReference type="InterPro" id="IPR004358">
    <property type="entry name" value="Sig_transdc_His_kin-like_C"/>
</dbReference>
<accession>A0A853CXX7</accession>
<dbReference type="PROSITE" id="PS50109">
    <property type="entry name" value="HIS_KIN"/>
    <property type="match status" value="1"/>
</dbReference>
<organism evidence="18 19">
    <name type="scientific">Leifsonia shinshuensis</name>
    <dbReference type="NCBI Taxonomy" id="150026"/>
    <lineage>
        <taxon>Bacteria</taxon>
        <taxon>Bacillati</taxon>
        <taxon>Actinomycetota</taxon>
        <taxon>Actinomycetes</taxon>
        <taxon>Micrococcales</taxon>
        <taxon>Microbacteriaceae</taxon>
        <taxon>Leifsonia</taxon>
    </lineage>
</organism>
<evidence type="ECO:0000256" key="1">
    <source>
        <dbReference type="ARBA" id="ARBA00000085"/>
    </source>
</evidence>
<evidence type="ECO:0000256" key="14">
    <source>
        <dbReference type="ARBA" id="ARBA00024827"/>
    </source>
</evidence>
<keyword evidence="8" id="KW-0808">Transferase</keyword>
<keyword evidence="10 18" id="KW-0418">Kinase</keyword>
<dbReference type="GO" id="GO:0046983">
    <property type="term" value="F:protein dimerization activity"/>
    <property type="evidence" value="ECO:0007669"/>
    <property type="project" value="InterPro"/>
</dbReference>